<dbReference type="UniPathway" id="UPA00958"/>
<evidence type="ECO:0000256" key="1">
    <source>
        <dbReference type="ARBA" id="ARBA00004713"/>
    </source>
</evidence>
<dbReference type="GO" id="GO:0009244">
    <property type="term" value="P:lipopolysaccharide core region biosynthetic process"/>
    <property type="evidence" value="ECO:0007669"/>
    <property type="project" value="UniProtKB-UniRule"/>
</dbReference>
<evidence type="ECO:0000313" key="11">
    <source>
        <dbReference type="EMBL" id="TDR72480.1"/>
    </source>
</evidence>
<evidence type="ECO:0000256" key="3">
    <source>
        <dbReference type="ARBA" id="ARBA00019077"/>
    </source>
</evidence>
<dbReference type="PANTHER" id="PTHR42755">
    <property type="entry name" value="3-DEOXY-MANNO-OCTULOSONATE CYTIDYLYLTRANSFERASE"/>
    <property type="match status" value="1"/>
</dbReference>
<keyword evidence="9" id="KW-1003">Cell membrane</keyword>
<comment type="similarity">
    <text evidence="9">Belongs to the glycosyltransferase group 1 family.</text>
</comment>
<protein>
    <recommendedName>
        <fullName evidence="3 9">3-deoxy-D-manno-octulosonic acid transferase</fullName>
        <shortName evidence="9">Kdo transferase</shortName>
        <ecNumber evidence="2 9">2.4.99.12</ecNumber>
    </recommendedName>
    <alternativeName>
        <fullName evidence="5 9">Lipid IV(A) 3-deoxy-D-manno-octulosonic acid transferase</fullName>
    </alternativeName>
</protein>
<feature type="site" description="Transition state stabilizer" evidence="8">
    <location>
        <position position="207"/>
    </location>
</feature>
<name>A0A4R7B025_9NEIS</name>
<evidence type="ECO:0000313" key="12">
    <source>
        <dbReference type="Proteomes" id="UP000295611"/>
    </source>
</evidence>
<dbReference type="SUPFAM" id="SSF53756">
    <property type="entry name" value="UDP-Glycosyltransferase/glycogen phosphorylase"/>
    <property type="match status" value="1"/>
</dbReference>
<keyword evidence="12" id="KW-1185">Reference proteome</keyword>
<evidence type="ECO:0000259" key="10">
    <source>
        <dbReference type="Pfam" id="PF04413"/>
    </source>
</evidence>
<dbReference type="OrthoDB" id="9789797at2"/>
<dbReference type="Pfam" id="PF04413">
    <property type="entry name" value="Glycos_transf_N"/>
    <property type="match status" value="1"/>
</dbReference>
<comment type="catalytic activity">
    <reaction evidence="6 9">
        <text>lipid IVA (E. coli) + CMP-3-deoxy-beta-D-manno-octulosonate = alpha-Kdo-(2-&gt;6)-lipid IVA (E. coli) + CMP + H(+)</text>
        <dbReference type="Rhea" id="RHEA:28066"/>
        <dbReference type="ChEBI" id="CHEBI:15378"/>
        <dbReference type="ChEBI" id="CHEBI:58603"/>
        <dbReference type="ChEBI" id="CHEBI:60364"/>
        <dbReference type="ChEBI" id="CHEBI:60377"/>
        <dbReference type="ChEBI" id="CHEBI:85987"/>
        <dbReference type="EC" id="2.4.99.12"/>
    </reaction>
</comment>
<dbReference type="GO" id="GO:0043842">
    <property type="term" value="F:Kdo transferase activity"/>
    <property type="evidence" value="ECO:0007669"/>
    <property type="project" value="UniProtKB-EC"/>
</dbReference>
<dbReference type="InterPro" id="IPR007507">
    <property type="entry name" value="Glycos_transf_N"/>
</dbReference>
<sequence>MIWRALYSLLWRLATPLVRRYLRRRGKKTPAYLEYWDERFGRALNAKHQGAIWVHAVSVGETRAAMPLIQALQQQWPGVPLLITQMTPTGRACAEALYGEQAEIRYLPYDYPQGVHAFLQAYRPRFGVLMETELWPNLIAAAHEQSIPLFLANARLSEKSYRGYRRFAALIRPALRQLTAVAAQSKDDAERLAALGASDPQVCGNTKYDFTPPPAQALLGAEFKQRLGDRPIVVCASTRDGEEALILQAWRAHRPQALLVIVPRHPERFDEVAQLALANGFTLQRRSDQQPVLPETQVWLGDSMGEMFAYYHAADLVFIGGSLMPLGGQNLIEPASIGRPVLIGPSCFNFAEASQIAFECGAACQVSDSDRLVDLINQLLVDAPRRVAMGQAGLAFSKAHRGASQRIVELIASRLSIHE</sequence>
<evidence type="ECO:0000256" key="9">
    <source>
        <dbReference type="RuleBase" id="RU365103"/>
    </source>
</evidence>
<reference evidence="11 12" key="1">
    <citation type="submission" date="2019-03" db="EMBL/GenBank/DDBJ databases">
        <title>Genomic Encyclopedia of Type Strains, Phase III (KMG-III): the genomes of soil and plant-associated and newly described type strains.</title>
        <authorList>
            <person name="Whitman W."/>
        </authorList>
    </citation>
    <scope>NUCLEOTIDE SEQUENCE [LARGE SCALE GENOMIC DNA]</scope>
    <source>
        <strain evidence="11 12">CECT 8976</strain>
    </source>
</reference>
<proteinExistence type="inferred from homology"/>
<evidence type="ECO:0000256" key="7">
    <source>
        <dbReference type="PIRSR" id="PIRSR639901-1"/>
    </source>
</evidence>
<comment type="subcellular location">
    <subcellularLocation>
        <location evidence="9">Cell membrane</location>
    </subcellularLocation>
</comment>
<dbReference type="InterPro" id="IPR038107">
    <property type="entry name" value="Glycos_transf_N_sf"/>
</dbReference>
<keyword evidence="9" id="KW-0472">Membrane</keyword>
<feature type="active site" description="Proton acceptor" evidence="7">
    <location>
        <position position="61"/>
    </location>
</feature>
<dbReference type="FunFam" id="3.40.50.11720:FF:000001">
    <property type="entry name" value="3-deoxy-D-manno-octulosonic acid transferase"/>
    <property type="match status" value="1"/>
</dbReference>
<dbReference type="GO" id="GO:0005886">
    <property type="term" value="C:plasma membrane"/>
    <property type="evidence" value="ECO:0007669"/>
    <property type="project" value="UniProtKB-SubCell"/>
</dbReference>
<dbReference type="Proteomes" id="UP000295611">
    <property type="component" value="Unassembled WGS sequence"/>
</dbReference>
<organism evidence="11 12">
    <name type="scientific">Paludibacterium purpuratum</name>
    <dbReference type="NCBI Taxonomy" id="1144873"/>
    <lineage>
        <taxon>Bacteria</taxon>
        <taxon>Pseudomonadati</taxon>
        <taxon>Pseudomonadota</taxon>
        <taxon>Betaproteobacteria</taxon>
        <taxon>Neisseriales</taxon>
        <taxon>Chromobacteriaceae</taxon>
        <taxon>Paludibacterium</taxon>
    </lineage>
</organism>
<dbReference type="InterPro" id="IPR039901">
    <property type="entry name" value="Kdotransferase"/>
</dbReference>
<feature type="site" description="Transition state stabilizer" evidence="8">
    <location>
        <position position="131"/>
    </location>
</feature>
<keyword evidence="9" id="KW-0448">Lipopolysaccharide biosynthesis</keyword>
<comment type="caution">
    <text evidence="11">The sequence shown here is derived from an EMBL/GenBank/DDBJ whole genome shotgun (WGS) entry which is preliminary data.</text>
</comment>
<dbReference type="NCBIfam" id="NF004388">
    <property type="entry name" value="PRK05749.1-4"/>
    <property type="match status" value="1"/>
</dbReference>
<dbReference type="GO" id="GO:0009245">
    <property type="term" value="P:lipid A biosynthetic process"/>
    <property type="evidence" value="ECO:0007669"/>
    <property type="project" value="TreeGrafter"/>
</dbReference>
<keyword evidence="4 9" id="KW-0808">Transferase</keyword>
<gene>
    <name evidence="11" type="ORF">DFP86_11644</name>
</gene>
<dbReference type="Gene3D" id="3.40.50.11720">
    <property type="entry name" value="3-Deoxy-D-manno-octulosonic-acid transferase, N-terminal domain"/>
    <property type="match status" value="1"/>
</dbReference>
<dbReference type="NCBIfam" id="NF004386">
    <property type="entry name" value="PRK05749.1-2"/>
    <property type="match status" value="1"/>
</dbReference>
<dbReference type="AlphaFoldDB" id="A0A4R7B025"/>
<accession>A0A4R7B025</accession>
<dbReference type="EC" id="2.4.99.12" evidence="2 9"/>
<dbReference type="PANTHER" id="PTHR42755:SF1">
    <property type="entry name" value="3-DEOXY-D-MANNO-OCTULOSONIC ACID TRANSFERASE, MITOCHONDRIAL-RELATED"/>
    <property type="match status" value="1"/>
</dbReference>
<evidence type="ECO:0000256" key="6">
    <source>
        <dbReference type="ARBA" id="ARBA00049183"/>
    </source>
</evidence>
<dbReference type="Gene3D" id="3.40.50.2000">
    <property type="entry name" value="Glycogen Phosphorylase B"/>
    <property type="match status" value="1"/>
</dbReference>
<evidence type="ECO:0000256" key="5">
    <source>
        <dbReference type="ARBA" id="ARBA00031445"/>
    </source>
</evidence>
<comment type="function">
    <text evidence="9">Involved in lipopolysaccharide (LPS) biosynthesis. Catalyzes the transfer of 3-deoxy-D-manno-octulosonate (Kdo) residue(s) from CMP-Kdo to lipid IV(A), the tetraacyldisaccharide-1,4'-bisphosphate precursor of lipid A.</text>
</comment>
<evidence type="ECO:0000256" key="2">
    <source>
        <dbReference type="ARBA" id="ARBA00012621"/>
    </source>
</evidence>
<feature type="domain" description="3-deoxy-D-manno-octulosonic-acid transferase N-terminal" evidence="10">
    <location>
        <begin position="36"/>
        <end position="209"/>
    </location>
</feature>
<dbReference type="RefSeq" id="WP_133683483.1">
    <property type="nucleotide sequence ID" value="NZ_SNZP01000016.1"/>
</dbReference>
<dbReference type="EMBL" id="SNZP01000016">
    <property type="protein sequence ID" value="TDR72480.1"/>
    <property type="molecule type" value="Genomic_DNA"/>
</dbReference>
<evidence type="ECO:0000256" key="8">
    <source>
        <dbReference type="PIRSR" id="PIRSR639901-2"/>
    </source>
</evidence>
<comment type="pathway">
    <text evidence="1 9">Bacterial outer membrane biogenesis; LPS core biosynthesis.</text>
</comment>
<evidence type="ECO:0000256" key="4">
    <source>
        <dbReference type="ARBA" id="ARBA00022679"/>
    </source>
</evidence>